<evidence type="ECO:0000313" key="2">
    <source>
        <dbReference type="EMBL" id="OXA52174.1"/>
    </source>
</evidence>
<dbReference type="OrthoDB" id="8188337at2759"/>
<feature type="region of interest" description="Disordered" evidence="1">
    <location>
        <begin position="157"/>
        <end position="222"/>
    </location>
</feature>
<evidence type="ECO:0000313" key="3">
    <source>
        <dbReference type="Proteomes" id="UP000198287"/>
    </source>
</evidence>
<organism evidence="2 3">
    <name type="scientific">Folsomia candida</name>
    <name type="common">Springtail</name>
    <dbReference type="NCBI Taxonomy" id="158441"/>
    <lineage>
        <taxon>Eukaryota</taxon>
        <taxon>Metazoa</taxon>
        <taxon>Ecdysozoa</taxon>
        <taxon>Arthropoda</taxon>
        <taxon>Hexapoda</taxon>
        <taxon>Collembola</taxon>
        <taxon>Entomobryomorpha</taxon>
        <taxon>Isotomoidea</taxon>
        <taxon>Isotomidae</taxon>
        <taxon>Proisotominae</taxon>
        <taxon>Folsomia</taxon>
    </lineage>
</organism>
<keyword evidence="3" id="KW-1185">Reference proteome</keyword>
<accession>A0A226E548</accession>
<dbReference type="Proteomes" id="UP000198287">
    <property type="component" value="Unassembled WGS sequence"/>
</dbReference>
<name>A0A226E548_FOLCA</name>
<gene>
    <name evidence="2" type="ORF">Fcan01_13311</name>
</gene>
<feature type="region of interest" description="Disordered" evidence="1">
    <location>
        <begin position="1"/>
        <end position="20"/>
    </location>
</feature>
<feature type="compositionally biased region" description="Pro residues" evidence="1">
    <location>
        <begin position="189"/>
        <end position="199"/>
    </location>
</feature>
<sequence length="256" mass="27838">MARHEVRGSVQRVTEDSLSGRSTGDVHVINVAVPMFVSPDNYRPSKPPDYEIVAAAGELPPPNYDEAIKLTPGSLIDPASRPISPLCQSCGPSPSHSTCPLLLISKEPRKSIDATGSPPPPYHPSPTRRVVSPPPSNNLNSYLTNSHFNHSVSSINLMNSSSSHQSPEHEHLLQPSEEVEGETVSLLPGPSPLLLPPTSPTKNSTRQPPTTTDSFFRSDDDNQQNMRHEFIQISLPLEHDLNLARDNLCESGSIVE</sequence>
<dbReference type="EMBL" id="LNIX01000007">
    <property type="protein sequence ID" value="OXA52174.1"/>
    <property type="molecule type" value="Genomic_DNA"/>
</dbReference>
<comment type="caution">
    <text evidence="2">The sequence shown here is derived from an EMBL/GenBank/DDBJ whole genome shotgun (WGS) entry which is preliminary data.</text>
</comment>
<feature type="region of interest" description="Disordered" evidence="1">
    <location>
        <begin position="110"/>
        <end position="145"/>
    </location>
</feature>
<protein>
    <submittedName>
        <fullName evidence="2">Uncharacterized protein</fullName>
    </submittedName>
</protein>
<evidence type="ECO:0000256" key="1">
    <source>
        <dbReference type="SAM" id="MobiDB-lite"/>
    </source>
</evidence>
<proteinExistence type="predicted"/>
<reference evidence="2 3" key="1">
    <citation type="submission" date="2015-12" db="EMBL/GenBank/DDBJ databases">
        <title>The genome of Folsomia candida.</title>
        <authorList>
            <person name="Faddeeva A."/>
            <person name="Derks M.F."/>
            <person name="Anvar Y."/>
            <person name="Smit S."/>
            <person name="Van Straalen N."/>
            <person name="Roelofs D."/>
        </authorList>
    </citation>
    <scope>NUCLEOTIDE SEQUENCE [LARGE SCALE GENOMIC DNA]</scope>
    <source>
        <strain evidence="2 3">VU population</strain>
        <tissue evidence="2">Whole body</tissue>
    </source>
</reference>
<dbReference type="AlphaFoldDB" id="A0A226E548"/>